<protein>
    <submittedName>
        <fullName evidence="2">Uncharacterized protein</fullName>
    </submittedName>
</protein>
<accession>A0ABU6RHM6</accession>
<feature type="region of interest" description="Disordered" evidence="1">
    <location>
        <begin position="241"/>
        <end position="266"/>
    </location>
</feature>
<keyword evidence="3" id="KW-1185">Reference proteome</keyword>
<proteinExistence type="predicted"/>
<evidence type="ECO:0000256" key="1">
    <source>
        <dbReference type="SAM" id="MobiDB-lite"/>
    </source>
</evidence>
<sequence>MATGEFFFVAIYPNGVIRYGETGVMFESSAPVMFPAMLRSSRLDTLNDLKNLILANVSGGEGLKEIGNVGYKFTSIMPGGRRFMNHVIWVTGDDHVRWMFDVHWKLMPQQVMELYAEVRDVEVSSEFFFIVIYANGVIRNGENGEIFESSKPVMFRSFGLDTLHELKNLILMNVSGAGLKEIGNVGYRLLSQSLDGRFENRVLWVTGDDLVRWMFDVHRKLTPLQVMELYAEDPPLAATPIRCVGPGDSTRNTLPEKGHLSERVDP</sequence>
<reference evidence="2 3" key="1">
    <citation type="journal article" date="2023" name="Plants (Basel)">
        <title>Bridging the Gap: Combining Genomics and Transcriptomics Approaches to Understand Stylosanthes scabra, an Orphan Legume from the Brazilian Caatinga.</title>
        <authorList>
            <person name="Ferreira-Neto J.R.C."/>
            <person name="da Silva M.D."/>
            <person name="Binneck E."/>
            <person name="de Melo N.F."/>
            <person name="da Silva R.H."/>
            <person name="de Melo A.L.T.M."/>
            <person name="Pandolfi V."/>
            <person name="Bustamante F.O."/>
            <person name="Brasileiro-Vidal A.C."/>
            <person name="Benko-Iseppon A.M."/>
        </authorList>
    </citation>
    <scope>NUCLEOTIDE SEQUENCE [LARGE SCALE GENOMIC DNA]</scope>
    <source>
        <tissue evidence="2">Leaves</tissue>
    </source>
</reference>
<dbReference type="Proteomes" id="UP001341840">
    <property type="component" value="Unassembled WGS sequence"/>
</dbReference>
<name>A0ABU6RHM6_9FABA</name>
<comment type="caution">
    <text evidence="2">The sequence shown here is derived from an EMBL/GenBank/DDBJ whole genome shotgun (WGS) entry which is preliminary data.</text>
</comment>
<evidence type="ECO:0000313" key="3">
    <source>
        <dbReference type="Proteomes" id="UP001341840"/>
    </source>
</evidence>
<organism evidence="2 3">
    <name type="scientific">Stylosanthes scabra</name>
    <dbReference type="NCBI Taxonomy" id="79078"/>
    <lineage>
        <taxon>Eukaryota</taxon>
        <taxon>Viridiplantae</taxon>
        <taxon>Streptophyta</taxon>
        <taxon>Embryophyta</taxon>
        <taxon>Tracheophyta</taxon>
        <taxon>Spermatophyta</taxon>
        <taxon>Magnoliopsida</taxon>
        <taxon>eudicotyledons</taxon>
        <taxon>Gunneridae</taxon>
        <taxon>Pentapetalae</taxon>
        <taxon>rosids</taxon>
        <taxon>fabids</taxon>
        <taxon>Fabales</taxon>
        <taxon>Fabaceae</taxon>
        <taxon>Papilionoideae</taxon>
        <taxon>50 kb inversion clade</taxon>
        <taxon>dalbergioids sensu lato</taxon>
        <taxon>Dalbergieae</taxon>
        <taxon>Pterocarpus clade</taxon>
        <taxon>Stylosanthes</taxon>
    </lineage>
</organism>
<dbReference type="EMBL" id="JASCZI010030539">
    <property type="protein sequence ID" value="MED6123460.1"/>
    <property type="molecule type" value="Genomic_DNA"/>
</dbReference>
<feature type="compositionally biased region" description="Basic and acidic residues" evidence="1">
    <location>
        <begin position="254"/>
        <end position="266"/>
    </location>
</feature>
<gene>
    <name evidence="2" type="ORF">PIB30_049350</name>
</gene>
<evidence type="ECO:0000313" key="2">
    <source>
        <dbReference type="EMBL" id="MED6123460.1"/>
    </source>
</evidence>